<dbReference type="SUPFAM" id="SSF52540">
    <property type="entry name" value="P-loop containing nucleoside triphosphate hydrolases"/>
    <property type="match status" value="1"/>
</dbReference>
<sequence>MLPPRKEDVAPLYQRALKLQQSGQVAEAQAIYERLLLAVPRQAEVLFQLGRIEAQSGRLDRAERHLRKALQTKPREAAIWQALHGVLRGGARKKLEREATKAGILLGQASDVQPIMRLLSEGKPEEAEKRAIALFKAAPAASAPAHALGLARMARGHWAAAAEALKVALSREPENASYKADLARALARTGRPKQAEKLLEEAAAAGLNVAADLARLYRESCRFEDAAIWSARAVKSSPRDIPTLMAHAGVLAELRKPEEARKSLAAALKAGGQPQRLKSRLAWDLETAGEHDAGLQLLNDALSDAPKDPLLLTQRAQMLQTAGDLSGAETDLRAAIDAAPDHAEAYRAYVNGKKLLADDPLLARMEEQLGNPSLDAAARRTLNFAAAKAKHDLARYGEAAEHLDRANRLAAQAFPYGFDADLTEARLLVEDWHTHLRDAESNGPADPVLFVTGLPRSGTTLVETILAAHSRVTAAGELPFLGRALAPAIEQMRAGATDDSAFAEAGERYLRAARRRTGATDIIADKAISTFSRIGHAARALPGARFVVLRRDPRDVGLSIWRNFFPEGLHRYAYDLTQMGRYIRLHDALVQFWSEELPDRVLVLDYEELTAQPEAEIRKLIAFAGLDWEDACLSPETADRAIKTLSFATARQPIGRDAVAGWRHYEEALEPLVDALNTSVDLSRAS</sequence>
<accession>A0ABP9KTE3</accession>
<dbReference type="InterPro" id="IPR019734">
    <property type="entry name" value="TPR_rpt"/>
</dbReference>
<comment type="caution">
    <text evidence="3">The sequence shown here is derived from an EMBL/GenBank/DDBJ whole genome shotgun (WGS) entry which is preliminary data.</text>
</comment>
<dbReference type="Pfam" id="PF13469">
    <property type="entry name" value="Sulfotransfer_3"/>
    <property type="match status" value="1"/>
</dbReference>
<name>A0ABP9KTE3_9RHOB</name>
<keyword evidence="2" id="KW-0802">TPR repeat</keyword>
<keyword evidence="4" id="KW-1185">Reference proteome</keyword>
<proteinExistence type="predicted"/>
<dbReference type="PROSITE" id="PS50005">
    <property type="entry name" value="TPR"/>
    <property type="match status" value="1"/>
</dbReference>
<gene>
    <name evidence="3" type="ORF">GCM10023209_03320</name>
</gene>
<keyword evidence="1" id="KW-0808">Transferase</keyword>
<evidence type="ECO:0000256" key="1">
    <source>
        <dbReference type="ARBA" id="ARBA00022679"/>
    </source>
</evidence>
<evidence type="ECO:0000313" key="3">
    <source>
        <dbReference type="EMBL" id="GAA5065582.1"/>
    </source>
</evidence>
<dbReference type="Gene3D" id="1.25.40.10">
    <property type="entry name" value="Tetratricopeptide repeat domain"/>
    <property type="match status" value="3"/>
</dbReference>
<dbReference type="Pfam" id="PF13432">
    <property type="entry name" value="TPR_16"/>
    <property type="match status" value="1"/>
</dbReference>
<evidence type="ECO:0000313" key="4">
    <source>
        <dbReference type="Proteomes" id="UP001499910"/>
    </source>
</evidence>
<dbReference type="Proteomes" id="UP001499910">
    <property type="component" value="Unassembled WGS sequence"/>
</dbReference>
<dbReference type="SUPFAM" id="SSF48452">
    <property type="entry name" value="TPR-like"/>
    <property type="match status" value="2"/>
</dbReference>
<dbReference type="Gene3D" id="3.40.50.300">
    <property type="entry name" value="P-loop containing nucleotide triphosphate hydrolases"/>
    <property type="match status" value="1"/>
</dbReference>
<feature type="repeat" description="TPR" evidence="2">
    <location>
        <begin position="43"/>
        <end position="76"/>
    </location>
</feature>
<dbReference type="PANTHER" id="PTHR12788">
    <property type="entry name" value="PROTEIN-TYROSINE SULFOTRANSFERASE 2"/>
    <property type="match status" value="1"/>
</dbReference>
<organism evidence="3 4">
    <name type="scientific">[Roseibacterium] beibuensis</name>
    <dbReference type="NCBI Taxonomy" id="1193142"/>
    <lineage>
        <taxon>Bacteria</taxon>
        <taxon>Pseudomonadati</taxon>
        <taxon>Pseudomonadota</taxon>
        <taxon>Alphaproteobacteria</taxon>
        <taxon>Rhodobacterales</taxon>
        <taxon>Roseobacteraceae</taxon>
        <taxon>Roseicyclus</taxon>
    </lineage>
</organism>
<dbReference type="SMART" id="SM00028">
    <property type="entry name" value="TPR"/>
    <property type="match status" value="5"/>
</dbReference>
<protein>
    <submittedName>
        <fullName evidence="3">Sulfotransferase</fullName>
    </submittedName>
</protein>
<dbReference type="PANTHER" id="PTHR12788:SF10">
    <property type="entry name" value="PROTEIN-TYROSINE SULFOTRANSFERASE"/>
    <property type="match status" value="1"/>
</dbReference>
<reference evidence="4" key="1">
    <citation type="journal article" date="2019" name="Int. J. Syst. Evol. Microbiol.">
        <title>The Global Catalogue of Microorganisms (GCM) 10K type strain sequencing project: providing services to taxonomists for standard genome sequencing and annotation.</title>
        <authorList>
            <consortium name="The Broad Institute Genomics Platform"/>
            <consortium name="The Broad Institute Genome Sequencing Center for Infectious Disease"/>
            <person name="Wu L."/>
            <person name="Ma J."/>
        </authorList>
    </citation>
    <scope>NUCLEOTIDE SEQUENCE [LARGE SCALE GENOMIC DNA]</scope>
    <source>
        <strain evidence="4">JCM 18015</strain>
    </source>
</reference>
<dbReference type="InterPro" id="IPR026634">
    <property type="entry name" value="TPST-like"/>
</dbReference>
<dbReference type="InterPro" id="IPR011990">
    <property type="entry name" value="TPR-like_helical_dom_sf"/>
</dbReference>
<dbReference type="InterPro" id="IPR027417">
    <property type="entry name" value="P-loop_NTPase"/>
</dbReference>
<dbReference type="RefSeq" id="WP_345229394.1">
    <property type="nucleotide sequence ID" value="NZ_BAABHW010000001.1"/>
</dbReference>
<dbReference type="Pfam" id="PF14559">
    <property type="entry name" value="TPR_19"/>
    <property type="match status" value="2"/>
</dbReference>
<dbReference type="EMBL" id="BAABHW010000001">
    <property type="protein sequence ID" value="GAA5065582.1"/>
    <property type="molecule type" value="Genomic_DNA"/>
</dbReference>
<evidence type="ECO:0000256" key="2">
    <source>
        <dbReference type="PROSITE-ProRule" id="PRU00339"/>
    </source>
</evidence>